<dbReference type="EMBL" id="KF456753">
    <property type="status" value="NOT_ANNOTATED_CDS"/>
    <property type="molecule type" value="Genomic_DNA"/>
</dbReference>
<protein>
    <submittedName>
        <fullName evidence="3">DnaJ heat shock protein family (Hsp40) member C10</fullName>
    </submittedName>
</protein>
<dbReference type="PRINTS" id="PR00625">
    <property type="entry name" value="JDOMAIN"/>
</dbReference>
<dbReference type="HGNC" id="HGNC:24637">
    <property type="gene designation" value="DNAJC10"/>
</dbReference>
<dbReference type="InterPro" id="IPR001623">
    <property type="entry name" value="DnaJ_domain"/>
</dbReference>
<dbReference type="Proteomes" id="UP000005640">
    <property type="component" value="Chromosome 2"/>
</dbReference>
<name>A0A7P0T8Y3_HUMAN</name>
<dbReference type="InterPro" id="IPR036869">
    <property type="entry name" value="J_dom_sf"/>
</dbReference>
<dbReference type="GeneTree" id="ENSGT00940000155558"/>
<reference evidence="3" key="5">
    <citation type="submission" date="2025-09" db="UniProtKB">
        <authorList>
            <consortium name="Ensembl"/>
        </authorList>
    </citation>
    <scope>IDENTIFICATION</scope>
</reference>
<dbReference type="Pfam" id="PF00226">
    <property type="entry name" value="DnaJ"/>
    <property type="match status" value="1"/>
</dbReference>
<dbReference type="PANTHER" id="PTHR44340:SF1">
    <property type="entry name" value="DNAJ HOMOLOG SUBFAMILY C MEMBER 10"/>
    <property type="match status" value="1"/>
</dbReference>
<dbReference type="EMBL" id="AC105396">
    <property type="status" value="NOT_ANNOTATED_CDS"/>
    <property type="molecule type" value="Genomic_DNA"/>
</dbReference>
<proteinExistence type="evidence at protein level"/>
<dbReference type="OrthoDB" id="5810603at2759"/>
<feature type="transmembrane region" description="Helical" evidence="1">
    <location>
        <begin position="14"/>
        <end position="31"/>
    </location>
</feature>
<dbReference type="Bgee" id="ENSG00000077232">
    <property type="expression patterns" value="Expressed in corpus epididymis and 198 other cell types or tissues"/>
</dbReference>
<keyword evidence="5 6" id="KW-1267">Proteomics identification</keyword>
<sequence length="183" mass="21236">MGVWLNKDDYIRDLKRIILCFLIVYMAILVGTDQDFYSLLGVSKTASSREIRQAFKKLALKLHPDKNPNNPNAHGDFLKINRAYEVLKDEDLRKKYDKYGEKGLEDNQGGQYESWNYYRYDFGIYDDDPEIITLERREFVETGFHHVGQADLELLTSGDPPTLASQSARITGMSHHIWPRVAF</sequence>
<dbReference type="PRINTS" id="PR02045">
    <property type="entry name" value="F138DOMAIN"/>
</dbReference>
<organism evidence="3 4">
    <name type="scientific">Homo sapiens</name>
    <name type="common">Human</name>
    <dbReference type="NCBI Taxonomy" id="9606"/>
    <lineage>
        <taxon>Eukaryota</taxon>
        <taxon>Metazoa</taxon>
        <taxon>Chordata</taxon>
        <taxon>Craniata</taxon>
        <taxon>Vertebrata</taxon>
        <taxon>Euteleostomi</taxon>
        <taxon>Mammalia</taxon>
        <taxon>Eutheria</taxon>
        <taxon>Euarchontoglires</taxon>
        <taxon>Primates</taxon>
        <taxon>Haplorrhini</taxon>
        <taxon>Catarrhini</taxon>
        <taxon>Hominidae</taxon>
        <taxon>Homo</taxon>
    </lineage>
</organism>
<dbReference type="SUPFAM" id="SSF46565">
    <property type="entry name" value="Chaperone J-domain"/>
    <property type="match status" value="1"/>
</dbReference>
<dbReference type="SMART" id="SM00271">
    <property type="entry name" value="DnaJ"/>
    <property type="match status" value="1"/>
</dbReference>
<dbReference type="OpenTargets" id="ENSG00000077232"/>
<dbReference type="AlphaFoldDB" id="A0A7P0T8Y3"/>
<evidence type="ECO:0000313" key="4">
    <source>
        <dbReference type="Proteomes" id="UP000005640"/>
    </source>
</evidence>
<evidence type="ECO:0000256" key="1">
    <source>
        <dbReference type="SAM" id="Phobius"/>
    </source>
</evidence>
<dbReference type="Gene3D" id="1.10.287.110">
    <property type="entry name" value="DnaJ domain"/>
    <property type="match status" value="1"/>
</dbReference>
<reference evidence="3" key="4">
    <citation type="submission" date="2025-08" db="UniProtKB">
        <authorList>
            <consortium name="Ensembl"/>
        </authorList>
    </citation>
    <scope>IDENTIFICATION</scope>
</reference>
<dbReference type="InterPro" id="IPR052460">
    <property type="entry name" value="ER_disulfide_reductase"/>
</dbReference>
<evidence type="ECO:0000259" key="2">
    <source>
        <dbReference type="PROSITE" id="PS50076"/>
    </source>
</evidence>
<reference evidence="3 4" key="1">
    <citation type="journal article" date="2001" name="Nature">
        <title>Initial sequencing and analysis of the human genome.</title>
        <authorList>
            <consortium name="International Human Genome Sequencing Consortium"/>
            <person name="Lander E.S."/>
            <person name="Linton L.M."/>
            <person name="Birren B."/>
            <person name="Nusbaum C."/>
            <person name="Zody M.C."/>
            <person name="Baldwin J."/>
            <person name="Devon K."/>
            <person name="Dewar K."/>
            <person name="Doyle M."/>
            <person name="FitzHugh W."/>
            <person name="Funke R."/>
            <person name="Gage D."/>
            <person name="Harris K."/>
            <person name="Heaford A."/>
            <person name="Howland J."/>
            <person name="Kann L."/>
            <person name="Lehoczky J."/>
            <person name="LeVine R."/>
            <person name="McEwan P."/>
            <person name="McKernan K."/>
            <person name="Meldrim J."/>
            <person name="Mesirov J.P."/>
            <person name="Miranda C."/>
            <person name="Morris W."/>
            <person name="Naylor J."/>
            <person name="Raymond C."/>
            <person name="Rosetti M."/>
            <person name="Santos R."/>
            <person name="Sheridan A."/>
            <person name="Sougnez C."/>
            <person name="Stange-Thomann N."/>
            <person name="Stojanovic N."/>
            <person name="Subramanian A."/>
            <person name="Wyman D."/>
            <person name="Rogers J."/>
            <person name="Sulston J."/>
            <person name="Ainscough R."/>
            <person name="Beck S."/>
            <person name="Bentley D."/>
            <person name="Burton J."/>
            <person name="Clee C."/>
            <person name="Carter N."/>
            <person name="Coulson A."/>
            <person name="Deadman R."/>
            <person name="Deloukas P."/>
            <person name="Dunham A."/>
            <person name="Dunham I."/>
            <person name="Durbin R."/>
            <person name="French L."/>
            <person name="Grafham D."/>
            <person name="Gregory S."/>
            <person name="Hubbard T."/>
            <person name="Humphray S."/>
            <person name="Hunt A."/>
            <person name="Jones M."/>
            <person name="Lloyd C."/>
            <person name="McMurray A."/>
            <person name="Matthews L."/>
            <person name="Mercer S."/>
            <person name="Milne S."/>
            <person name="Mullikin J.C."/>
            <person name="Mungall A."/>
            <person name="Plumb R."/>
            <person name="Ross M."/>
            <person name="Shownkeen R."/>
            <person name="Sims S."/>
            <person name="Waterston R.H."/>
            <person name="Wilson R.K."/>
            <person name="Hillier L.W."/>
            <person name="McPherson J.D."/>
            <person name="Marra M.A."/>
            <person name="Mardis E.R."/>
            <person name="Fulton L.A."/>
            <person name="Chinwalla A.T."/>
            <person name="Pepin K.H."/>
            <person name="Gish W.R."/>
            <person name="Chissoe S.L."/>
            <person name="Wendl M.C."/>
            <person name="Delehaunty K.D."/>
            <person name="Miner T.L."/>
            <person name="Delehaunty A."/>
            <person name="Kramer J.B."/>
            <person name="Cook L.L."/>
            <person name="Fulton R.S."/>
            <person name="Johnson D.L."/>
            <person name="Minx P.J."/>
            <person name="Clifton S.W."/>
            <person name="Hawkins T."/>
            <person name="Branscomb E."/>
            <person name="Predki P."/>
            <person name="Richardson P."/>
            <person name="Wenning S."/>
            <person name="Slezak T."/>
            <person name="Doggett N."/>
            <person name="Cheng J.F."/>
            <person name="Olsen A."/>
            <person name="Lucas S."/>
            <person name="Elkin C."/>
            <person name="Uberbacher E."/>
            <person name="Frazier M."/>
            <person name="Gibbs R.A."/>
            <person name="Muzny D.M."/>
            <person name="Scherer S.E."/>
            <person name="Bouck J.B."/>
            <person name="Sodergren E.J."/>
            <person name="Worley K.C."/>
            <person name="Rives C.M."/>
            <person name="Gorrell J.H."/>
            <person name="Metzker M.L."/>
            <person name="Naylor S.L."/>
            <person name="Kucherlapati R.S."/>
            <person name="Nelson D.L."/>
            <person name="Weinstock G.M."/>
            <person name="Sakaki Y."/>
            <person name="Fujiyama A."/>
            <person name="Hattori M."/>
            <person name="Yada T."/>
            <person name="Toyoda A."/>
            <person name="Itoh T."/>
            <person name="Kawagoe C."/>
            <person name="Watanabe H."/>
            <person name="Totoki Y."/>
            <person name="Taylor T."/>
            <person name="Weissenbach J."/>
            <person name="Heilig R."/>
            <person name="Saurin W."/>
            <person name="Artiguenave F."/>
            <person name="Brottier P."/>
            <person name="Bruls T."/>
            <person name="Pelletier E."/>
            <person name="Robert C."/>
            <person name="Wincker P."/>
            <person name="Smith D.R."/>
            <person name="Doucette-Stamm L."/>
            <person name="Rubenfield M."/>
            <person name="Weinstock K."/>
            <person name="Lee H.M."/>
            <person name="Dubois J."/>
            <person name="Rosenthal A."/>
            <person name="Platzer M."/>
            <person name="Nyakatura G."/>
            <person name="Taudien S."/>
            <person name="Rump A."/>
            <person name="Yang H."/>
            <person name="Yu J."/>
            <person name="Wang J."/>
            <person name="Huang G."/>
            <person name="Gu J."/>
            <person name="Hood L."/>
            <person name="Rowen L."/>
            <person name="Madan A."/>
            <person name="Qin S."/>
            <person name="Davis R.W."/>
            <person name="Federspiel N.A."/>
            <person name="Abola A.P."/>
            <person name="Proctor M.J."/>
            <person name="Myers R.M."/>
            <person name="Schmutz J."/>
            <person name="Dickson M."/>
            <person name="Grimwood J."/>
            <person name="Cox D.R."/>
            <person name="Olson M.V."/>
            <person name="Kaul R."/>
            <person name="Raymond C."/>
            <person name="Shimizu N."/>
            <person name="Kawasaki K."/>
            <person name="Minoshima S."/>
            <person name="Evans G.A."/>
            <person name="Athanasiou M."/>
            <person name="Schultz R."/>
            <person name="Roe B.A."/>
            <person name="Chen F."/>
            <person name="Pan H."/>
            <person name="Ramser J."/>
            <person name="Lehrach H."/>
            <person name="Reinhardt R."/>
            <person name="McCombie W.R."/>
            <person name="de la Bastide M."/>
            <person name="Dedhia N."/>
            <person name="Blocker H."/>
            <person name="Hornischer K."/>
            <person name="Nordsiek G."/>
            <person name="Agarwala R."/>
            <person name="Aravind L."/>
            <person name="Bailey J.A."/>
            <person name="Bateman A."/>
            <person name="Batzoglou S."/>
            <person name="Birney E."/>
            <person name="Bork P."/>
            <person name="Brown D.G."/>
            <person name="Burge C.B."/>
            <person name="Cerutti L."/>
            <person name="Chen H.C."/>
            <person name="Church D."/>
            <person name="Clamp M."/>
            <person name="Copley R.R."/>
            <person name="Doerks T."/>
            <person name="Eddy S.R."/>
            <person name="Eichler E.E."/>
            <person name="Furey T.S."/>
            <person name="Galagan J."/>
            <person name="Gilbert J.G."/>
            <person name="Harmon C."/>
            <person name="Hayashizaki Y."/>
            <person name="Haussler D."/>
            <person name="Hermjakob H."/>
            <person name="Hokamp K."/>
            <person name="Jang W."/>
            <person name="Johnson L.S."/>
            <person name="Jones T.A."/>
            <person name="Kasif S."/>
            <person name="Kaspryzk A."/>
            <person name="Kennedy S."/>
            <person name="Kent W.J."/>
            <person name="Kitts P."/>
            <person name="Koonin E.V."/>
            <person name="Korf I."/>
            <person name="Kulp D."/>
            <person name="Lancet D."/>
            <person name="Lowe T.M."/>
            <person name="McLysaght A."/>
            <person name="Mikkelsen T."/>
            <person name="Moran J.V."/>
            <person name="Mulder N."/>
            <person name="Pollara V.J."/>
            <person name="Ponting C.P."/>
            <person name="Schuler G."/>
            <person name="Schultz J."/>
            <person name="Slater G."/>
            <person name="Smit A.F."/>
            <person name="Stupka E."/>
            <person name="Szustakowski J."/>
            <person name="Thierry-Mieg D."/>
            <person name="Thierry-Mieg J."/>
            <person name="Wagner L."/>
            <person name="Wallis J."/>
            <person name="Wheeler R."/>
            <person name="Williams A."/>
            <person name="Wolf Y.I."/>
            <person name="Wolfe K.H."/>
            <person name="Yang S.P."/>
            <person name="Yeh R.F."/>
            <person name="Collins F."/>
            <person name="Guyer M.S."/>
            <person name="Peterson J."/>
            <person name="Felsenfeld A."/>
            <person name="Wetterstrand K.A."/>
            <person name="Patrinos A."/>
            <person name="Morgan M.J."/>
            <person name="de Jong P."/>
            <person name="Catanese J.J."/>
            <person name="Osoegawa K."/>
            <person name="Shizuya H."/>
            <person name="Choi S."/>
            <person name="Chen Y.J."/>
        </authorList>
    </citation>
    <scope>NUCLEOTIDE SEQUENCE [LARGE SCALE GENOMIC DNA]</scope>
</reference>
<accession>A0A7P0T8Y3</accession>
<keyword evidence="4" id="KW-1185">Reference proteome</keyword>
<feature type="domain" description="J" evidence="2">
    <location>
        <begin position="35"/>
        <end position="100"/>
    </location>
</feature>
<dbReference type="Ensembl" id="ENST00000681139.1">
    <property type="protein sequence ID" value="ENSP00000505299.1"/>
    <property type="gene ID" value="ENSG00000077232.20"/>
</dbReference>
<evidence type="ECO:0000313" key="3">
    <source>
        <dbReference type="Ensembl" id="ENSP00000505299.1"/>
    </source>
</evidence>
<dbReference type="FunFam" id="1.10.287.110:FF:000029">
    <property type="entry name" value="DnaJ homolog subfamily C member 10"/>
    <property type="match status" value="1"/>
</dbReference>
<reference evidence="3 4" key="3">
    <citation type="journal article" date="2005" name="Nature">
        <title>Generation and annotation of the DNA sequences of human chromosomes 2 and 4.</title>
        <authorList>
            <person name="Hillier L.W."/>
            <person name="Graves T.A."/>
            <person name="Fulton R.S."/>
            <person name="Fulton L.A."/>
            <person name="Pepin K.H."/>
            <person name="Minx P."/>
            <person name="Wagner-McPherson C."/>
            <person name="Layman D."/>
            <person name="Wylie K."/>
            <person name="Sekhon M."/>
            <person name="Becker M.C."/>
            <person name="Fewell G.A."/>
            <person name="Delehaunty K.D."/>
            <person name="Miner T.L."/>
            <person name="Nash W.E."/>
            <person name="Kremitzki C."/>
            <person name="Oddy L."/>
            <person name="Du H."/>
            <person name="Sun H."/>
            <person name="Bradshaw-Cordum H."/>
            <person name="Ali J."/>
            <person name="Carter J."/>
            <person name="Cordes M."/>
            <person name="Harris A."/>
            <person name="Isak A."/>
            <person name="van Brunt A."/>
            <person name="Nguyen C."/>
            <person name="Du F."/>
            <person name="Courtney L."/>
            <person name="Kalicki J."/>
            <person name="Ozersky P."/>
            <person name="Abbott S."/>
            <person name="Armstrong J."/>
            <person name="Belter E.A."/>
            <person name="Caruso L."/>
            <person name="Cedroni M."/>
            <person name="Cotton M."/>
            <person name="Davidson T."/>
            <person name="Desai A."/>
            <person name="Elliott G."/>
            <person name="Erb T."/>
            <person name="Fronick C."/>
            <person name="Gaige T."/>
            <person name="Haakenson W."/>
            <person name="Haglund K."/>
            <person name="Holmes A."/>
            <person name="Harkins R."/>
            <person name="Kim K."/>
            <person name="Kruchowski S.S."/>
            <person name="Strong C.M."/>
            <person name="Grewal N."/>
            <person name="Goyea E."/>
            <person name="Hou S."/>
            <person name="Levy A."/>
            <person name="Martinka S."/>
            <person name="Mead K."/>
            <person name="McLellan M.D."/>
            <person name="Meyer R."/>
            <person name="Randall-Maher J."/>
            <person name="Tomlinson C."/>
            <person name="Dauphin-Kohlberg S."/>
            <person name="Kozlowicz-Reilly A."/>
            <person name="Shah N."/>
            <person name="Swearengen-Shahid S."/>
            <person name="Snider J."/>
            <person name="Strong J.T."/>
            <person name="Thompson J."/>
            <person name="Yoakum M."/>
            <person name="Leonard S."/>
            <person name="Pearman C."/>
            <person name="Trani L."/>
            <person name="Radionenko M."/>
            <person name="Waligorski J.E."/>
            <person name="Wang C."/>
            <person name="Rock S.M."/>
            <person name="Tin-Wollam A.M."/>
            <person name="Maupin R."/>
            <person name="Latreille P."/>
            <person name="Wendl M.C."/>
            <person name="Yang S.P."/>
            <person name="Pohl C."/>
            <person name="Wallis J.W."/>
            <person name="Spieth J."/>
            <person name="Bieri T.A."/>
            <person name="Berkowicz N."/>
            <person name="Nelson J.O."/>
            <person name="Osborne J."/>
            <person name="Ding L."/>
            <person name="Meyer R."/>
            <person name="Sabo A."/>
            <person name="Shotland Y."/>
            <person name="Sinha P."/>
            <person name="Wohldmann P.E."/>
            <person name="Cook L.L."/>
            <person name="Hickenbotham M.T."/>
            <person name="Eldred J."/>
            <person name="Williams D."/>
            <person name="Jones T.A."/>
            <person name="She X."/>
            <person name="Ciccarelli F.D."/>
            <person name="Izaurralde E."/>
            <person name="Taylor J."/>
            <person name="Schmutz J."/>
            <person name="Myers R.M."/>
            <person name="Cox D.R."/>
            <person name="Huang X."/>
            <person name="McPherson J.D."/>
            <person name="Mardis E.R."/>
            <person name="Clifton S.W."/>
            <person name="Warren W.C."/>
            <person name="Chinwalla A.T."/>
            <person name="Eddy S.R."/>
            <person name="Marra M.A."/>
            <person name="Ovcharenko I."/>
            <person name="Furey T.S."/>
            <person name="Miller W."/>
            <person name="Eichler E.E."/>
            <person name="Bork P."/>
            <person name="Suyama M."/>
            <person name="Torrents D."/>
            <person name="Waterston R.H."/>
            <person name="Wilson R.K."/>
        </authorList>
    </citation>
    <scope>NUCLEOTIDE SEQUENCE [LARGE SCALE GENOMIC DNA]</scope>
</reference>
<dbReference type="CDD" id="cd06257">
    <property type="entry name" value="DnaJ"/>
    <property type="match status" value="1"/>
</dbReference>
<dbReference type="SMR" id="A0A7P0T8Y3"/>
<evidence type="ECO:0007829" key="6">
    <source>
        <dbReference type="ProteomicsDB" id="A0A7P0T8Y3"/>
    </source>
</evidence>
<gene>
    <name evidence="3" type="primary">DNAJC10</name>
</gene>
<dbReference type="Ensembl" id="ENST00000681139.1">
    <property type="protein sequence ID" value="ENSP00000505299.1"/>
    <property type="gene ID" value="ENSG00000077232.19"/>
</dbReference>
<reference evidence="3 4" key="2">
    <citation type="journal article" date="2004" name="Nature">
        <title>Finishing the euchromatic sequence of the human genome.</title>
        <authorList>
            <consortium name="International Human Genome Sequencing Consortium"/>
        </authorList>
    </citation>
    <scope>NUCLEOTIDE SEQUENCE [LARGE SCALE GENOMIC DNA]</scope>
</reference>
<keyword evidence="1" id="KW-1133">Transmembrane helix</keyword>
<keyword evidence="1" id="KW-0472">Membrane</keyword>
<dbReference type="PROSITE" id="PS50076">
    <property type="entry name" value="DNAJ_2"/>
    <property type="match status" value="1"/>
</dbReference>
<dbReference type="EMBL" id="AC073951">
    <property type="status" value="NOT_ANNOTATED_CDS"/>
    <property type="molecule type" value="Genomic_DNA"/>
</dbReference>
<evidence type="ECO:0007829" key="5">
    <source>
        <dbReference type="PeptideAtlas" id="A0A7P0T8Y3"/>
    </source>
</evidence>
<keyword evidence="1" id="KW-0812">Transmembrane</keyword>
<dbReference type="PANTHER" id="PTHR44340">
    <property type="entry name" value="DNAJ HOMOLOG SUBFAMILY C MEMBER 10"/>
    <property type="match status" value="1"/>
</dbReference>